<feature type="region of interest" description="Disordered" evidence="1">
    <location>
        <begin position="323"/>
        <end position="575"/>
    </location>
</feature>
<feature type="compositionally biased region" description="Polar residues" evidence="1">
    <location>
        <begin position="499"/>
        <end position="512"/>
    </location>
</feature>
<dbReference type="InterPro" id="IPR013083">
    <property type="entry name" value="Znf_RING/FYVE/PHD"/>
</dbReference>
<reference evidence="2" key="1">
    <citation type="submission" date="2021-11" db="EMBL/GenBank/DDBJ databases">
        <authorList>
            <person name="Herlambang A."/>
            <person name="Guo Y."/>
            <person name="Takashima Y."/>
            <person name="Nishizawa T."/>
        </authorList>
    </citation>
    <scope>NUCLEOTIDE SEQUENCE</scope>
    <source>
        <strain evidence="2">E1425</strain>
    </source>
</reference>
<feature type="compositionally biased region" description="Low complexity" evidence="1">
    <location>
        <begin position="553"/>
        <end position="574"/>
    </location>
</feature>
<feature type="compositionally biased region" description="Polar residues" evidence="1">
    <location>
        <begin position="209"/>
        <end position="231"/>
    </location>
</feature>
<evidence type="ECO:0000256" key="1">
    <source>
        <dbReference type="SAM" id="MobiDB-lite"/>
    </source>
</evidence>
<name>A0A9P3LRX5_9FUNG</name>
<keyword evidence="3" id="KW-1185">Reference proteome</keyword>
<evidence type="ECO:0000313" key="3">
    <source>
        <dbReference type="Proteomes" id="UP000827284"/>
    </source>
</evidence>
<feature type="compositionally biased region" description="Basic and acidic residues" evidence="1">
    <location>
        <begin position="442"/>
        <end position="456"/>
    </location>
</feature>
<dbReference type="AlphaFoldDB" id="A0A9P3LRX5"/>
<feature type="compositionally biased region" description="Basic and acidic residues" evidence="1">
    <location>
        <begin position="259"/>
        <end position="289"/>
    </location>
</feature>
<dbReference type="OrthoDB" id="2448490at2759"/>
<feature type="region of interest" description="Disordered" evidence="1">
    <location>
        <begin position="645"/>
        <end position="672"/>
    </location>
</feature>
<dbReference type="Gene3D" id="3.30.40.10">
    <property type="entry name" value="Zinc/RING finger domain, C3HC4 (zinc finger)"/>
    <property type="match status" value="2"/>
</dbReference>
<comment type="caution">
    <text evidence="2">The sequence shown here is derived from an EMBL/GenBank/DDBJ whole genome shotgun (WGS) entry which is preliminary data.</text>
</comment>
<protein>
    <recommendedName>
        <fullName evidence="4">RING-type domain-containing protein</fullName>
    </recommendedName>
</protein>
<evidence type="ECO:0008006" key="4">
    <source>
        <dbReference type="Google" id="ProtNLM"/>
    </source>
</evidence>
<feature type="region of interest" description="Disordered" evidence="1">
    <location>
        <begin position="209"/>
        <end position="291"/>
    </location>
</feature>
<gene>
    <name evidence="2" type="ORF">EMPS_00724</name>
</gene>
<dbReference type="EMBL" id="BQFW01000001">
    <property type="protein sequence ID" value="GJJ68378.1"/>
    <property type="molecule type" value="Genomic_DNA"/>
</dbReference>
<accession>A0A9P3LRX5</accession>
<sequence>MGLHTTLFRDPGDVLSALTCTLCQHVLLQPFQVLCEQDHIFCKACLDSYVHECLVNAPTVECTPTTIAAPSSNPPHSIATAAAGGFLATKSSTAATAYESIAVPCPECKKQSTDPRSPILLPVCAFRPAKFAERLVQSQTIRCPTTMVRSCQWVGPRADMERHLGECPYAHKHSCPHHGYGCQFEGTYMDLLIHLPSCHYCSKSLANSSKTSESSHVDSVQEAMTTSSSSLPRHEHGQLSPPPSSPVIHAQSGSNVFRANDKQEEEHGQEQEQEHEQKEDEDTGSRDQQYHPGAELSLSYHLYGDDLEDLGDLDDILYGDSYHHEEDQDQGFSPLEDGEQVRDPAEEQIEDLDMADMTLSPGPSSPVPPNSLEETTEIYLPQQQILQQDPSLHAHVNNTPLPRRRRLIQEEEEEEEEVVEEQKMDIQEPSETDSPTVQVHVAGEHADDQELPRSQHSDASSNLSEALYISQEEFQPGQRLPSYQYGSPSPVRIDPPRNPQSRNNKDPQSSPRHTFLRDSSRHKPYRIPSPSSQNGSDSEDRRHRYHYHNHNDLTSSSSQQMLTSPSGSSRSNASPEAQLANFLALTQPAPYRIGNTGSSQLGHSYIPLLTHVPRYMKSRRKMTARERRRSGINLIEIALAQQYGQGDTPDITSPENSLDPSDMTSNASQPLL</sequence>
<proteinExistence type="predicted"/>
<feature type="compositionally biased region" description="Polar residues" evidence="1">
    <location>
        <begin position="381"/>
        <end position="400"/>
    </location>
</feature>
<reference evidence="2" key="2">
    <citation type="journal article" date="2022" name="Microbiol. Resour. Announc.">
        <title>Whole-Genome Sequence of Entomortierella parvispora E1425, a Mucoromycotan Fungus Associated with Burkholderiaceae-Related Endosymbiotic Bacteria.</title>
        <authorList>
            <person name="Herlambang A."/>
            <person name="Guo Y."/>
            <person name="Takashima Y."/>
            <person name="Narisawa K."/>
            <person name="Ohta H."/>
            <person name="Nishizawa T."/>
        </authorList>
    </citation>
    <scope>NUCLEOTIDE SEQUENCE</scope>
    <source>
        <strain evidence="2">E1425</strain>
    </source>
</reference>
<dbReference type="SUPFAM" id="SSF49599">
    <property type="entry name" value="TRAF domain-like"/>
    <property type="match status" value="1"/>
</dbReference>
<feature type="compositionally biased region" description="Acidic residues" evidence="1">
    <location>
        <begin position="410"/>
        <end position="419"/>
    </location>
</feature>
<evidence type="ECO:0000313" key="2">
    <source>
        <dbReference type="EMBL" id="GJJ68378.1"/>
    </source>
</evidence>
<organism evidence="2 3">
    <name type="scientific">Entomortierella parvispora</name>
    <dbReference type="NCBI Taxonomy" id="205924"/>
    <lineage>
        <taxon>Eukaryota</taxon>
        <taxon>Fungi</taxon>
        <taxon>Fungi incertae sedis</taxon>
        <taxon>Mucoromycota</taxon>
        <taxon>Mortierellomycotina</taxon>
        <taxon>Mortierellomycetes</taxon>
        <taxon>Mortierellales</taxon>
        <taxon>Mortierellaceae</taxon>
        <taxon>Entomortierella</taxon>
    </lineage>
</organism>
<dbReference type="Proteomes" id="UP000827284">
    <property type="component" value="Unassembled WGS sequence"/>
</dbReference>
<dbReference type="SUPFAM" id="SSF57850">
    <property type="entry name" value="RING/U-box"/>
    <property type="match status" value="1"/>
</dbReference>